<evidence type="ECO:0000256" key="4">
    <source>
        <dbReference type="ARBA" id="ARBA00022989"/>
    </source>
</evidence>
<dbReference type="InterPro" id="IPR027379">
    <property type="entry name" value="CLS_N"/>
</dbReference>
<keyword evidence="2" id="KW-1003">Cell membrane</keyword>
<organism evidence="9 10">
    <name type="scientific">Apiospora marii</name>
    <dbReference type="NCBI Taxonomy" id="335849"/>
    <lineage>
        <taxon>Eukaryota</taxon>
        <taxon>Fungi</taxon>
        <taxon>Dikarya</taxon>
        <taxon>Ascomycota</taxon>
        <taxon>Pezizomycotina</taxon>
        <taxon>Sordariomycetes</taxon>
        <taxon>Xylariomycetidae</taxon>
        <taxon>Amphisphaeriales</taxon>
        <taxon>Apiosporaceae</taxon>
        <taxon>Apiospora</taxon>
    </lineage>
</organism>
<sequence length="106" mass="11503">MANAMFSLFLQLCLAALAFAAPLADETMKTTGTTMQYGTGGGIVGFIILILDIIVFIEVLKSNRPPSEKLLWCLVVFLFPIVGMVIYFIFSNRAAHNSGGAYQPLP</sequence>
<gene>
    <name evidence="9" type="ORF">PG991_014909</name>
</gene>
<reference evidence="9 10" key="1">
    <citation type="submission" date="2023-01" db="EMBL/GenBank/DDBJ databases">
        <title>Analysis of 21 Apiospora genomes using comparative genomics revels a genus with tremendous synthesis potential of carbohydrate active enzymes and secondary metabolites.</title>
        <authorList>
            <person name="Sorensen T."/>
        </authorList>
    </citation>
    <scope>NUCLEOTIDE SEQUENCE [LARGE SCALE GENOMIC DNA]</scope>
    <source>
        <strain evidence="9 10">CBS 20057</strain>
    </source>
</reference>
<comment type="subcellular location">
    <subcellularLocation>
        <location evidence="1">Cell membrane</location>
        <topology evidence="1">Multi-pass membrane protein</topology>
    </subcellularLocation>
</comment>
<name>A0ABR1R514_9PEZI</name>
<comment type="caution">
    <text evidence="9">The sequence shown here is derived from an EMBL/GenBank/DDBJ whole genome shotgun (WGS) entry which is preliminary data.</text>
</comment>
<keyword evidence="10" id="KW-1185">Reference proteome</keyword>
<evidence type="ECO:0000256" key="5">
    <source>
        <dbReference type="ARBA" id="ARBA00023136"/>
    </source>
</evidence>
<evidence type="ECO:0000256" key="3">
    <source>
        <dbReference type="ARBA" id="ARBA00022692"/>
    </source>
</evidence>
<dbReference type="Pfam" id="PF13396">
    <property type="entry name" value="PLDc_N"/>
    <property type="match status" value="1"/>
</dbReference>
<evidence type="ECO:0000256" key="6">
    <source>
        <dbReference type="SAM" id="Phobius"/>
    </source>
</evidence>
<accession>A0ABR1R514</accession>
<evidence type="ECO:0000259" key="8">
    <source>
        <dbReference type="Pfam" id="PF13396"/>
    </source>
</evidence>
<evidence type="ECO:0000256" key="1">
    <source>
        <dbReference type="ARBA" id="ARBA00004651"/>
    </source>
</evidence>
<dbReference type="EMBL" id="JAQQWI010000019">
    <property type="protein sequence ID" value="KAK7999234.1"/>
    <property type="molecule type" value="Genomic_DNA"/>
</dbReference>
<evidence type="ECO:0000256" key="2">
    <source>
        <dbReference type="ARBA" id="ARBA00022475"/>
    </source>
</evidence>
<keyword evidence="7" id="KW-0732">Signal</keyword>
<keyword evidence="4 6" id="KW-1133">Transmembrane helix</keyword>
<dbReference type="Proteomes" id="UP001396898">
    <property type="component" value="Unassembled WGS sequence"/>
</dbReference>
<feature type="transmembrane region" description="Helical" evidence="6">
    <location>
        <begin position="36"/>
        <end position="57"/>
    </location>
</feature>
<keyword evidence="3 6" id="KW-0812">Transmembrane</keyword>
<feature type="chain" id="PRO_5045633487" description="Cardiolipin synthase N-terminal domain-containing protein" evidence="7">
    <location>
        <begin position="21"/>
        <end position="106"/>
    </location>
</feature>
<feature type="domain" description="Cardiolipin synthase N-terminal" evidence="8">
    <location>
        <begin position="50"/>
        <end position="91"/>
    </location>
</feature>
<feature type="transmembrane region" description="Helical" evidence="6">
    <location>
        <begin position="69"/>
        <end position="90"/>
    </location>
</feature>
<protein>
    <recommendedName>
        <fullName evidence="8">Cardiolipin synthase N-terminal domain-containing protein</fullName>
    </recommendedName>
</protein>
<evidence type="ECO:0000313" key="9">
    <source>
        <dbReference type="EMBL" id="KAK7999234.1"/>
    </source>
</evidence>
<feature type="signal peptide" evidence="7">
    <location>
        <begin position="1"/>
        <end position="20"/>
    </location>
</feature>
<evidence type="ECO:0000313" key="10">
    <source>
        <dbReference type="Proteomes" id="UP001396898"/>
    </source>
</evidence>
<keyword evidence="5 6" id="KW-0472">Membrane</keyword>
<proteinExistence type="predicted"/>
<evidence type="ECO:0000256" key="7">
    <source>
        <dbReference type="SAM" id="SignalP"/>
    </source>
</evidence>